<evidence type="ECO:0000256" key="2">
    <source>
        <dbReference type="SAM" id="MobiDB-lite"/>
    </source>
</evidence>
<evidence type="ECO:0000256" key="1">
    <source>
        <dbReference type="ARBA" id="ARBA00022801"/>
    </source>
</evidence>
<keyword evidence="6" id="KW-1185">Reference proteome</keyword>
<reference evidence="5" key="1">
    <citation type="submission" date="2021-01" db="EMBL/GenBank/DDBJ databases">
        <title>Modified the classification status of verrucomicrobia.</title>
        <authorList>
            <person name="Feng X."/>
        </authorList>
    </citation>
    <scope>NUCLEOTIDE SEQUENCE</scope>
    <source>
        <strain evidence="5">5K15</strain>
    </source>
</reference>
<evidence type="ECO:0000313" key="5">
    <source>
        <dbReference type="EMBL" id="MBK1853948.1"/>
    </source>
</evidence>
<name>A0AAE2V8R4_9BACT</name>
<dbReference type="InterPro" id="IPR005181">
    <property type="entry name" value="SASA"/>
</dbReference>
<dbReference type="EMBL" id="JAENIG010000002">
    <property type="protein sequence ID" value="MBK1853948.1"/>
    <property type="molecule type" value="Genomic_DNA"/>
</dbReference>
<dbReference type="GO" id="GO:0001681">
    <property type="term" value="F:sialate O-acetylesterase activity"/>
    <property type="evidence" value="ECO:0007669"/>
    <property type="project" value="InterPro"/>
</dbReference>
<feature type="domain" description="Sialate O-acetylesterase" evidence="4">
    <location>
        <begin position="496"/>
        <end position="614"/>
    </location>
</feature>
<gene>
    <name evidence="5" type="ORF">JIN83_03180</name>
</gene>
<comment type="caution">
    <text evidence="5">The sequence shown here is derived from an EMBL/GenBank/DDBJ whole genome shotgun (WGS) entry which is preliminary data.</text>
</comment>
<keyword evidence="1" id="KW-0378">Hydrolase</keyword>
<feature type="region of interest" description="Disordered" evidence="2">
    <location>
        <begin position="215"/>
        <end position="234"/>
    </location>
</feature>
<proteinExistence type="predicted"/>
<sequence>MRQLFACSLSLAFFASHALAQSVSSSSAAPTTDIIASISGGSTESTIFSEAANSNHARGQLFSLPNGSGSAYQIDAITVKKSGTQAFSNDTLTLRIFRGSQAQWDNGTGHTTSIDGDDYYVGTTATPLRSETFTLNASISDNHYVTFTLATPLVVSEGSDFGFFMTYDQGGSTQDRFRYREGNSGGRTSITTSSHSTSARNFVYFVKGSPITPTGTVTASSSAPSTGVIASSATGSTDTSLYDEDADANHARGQLFALADGSGTAYEISSITVKKSSTQSFSNDLLTLRLFEGSEADWDSGSGHSTATDGDDYYVDTAVDPVHSETFTLNGSYSDGDYITFQLSSPVTVKENTDFGFLMTYEQVGGSQNRFRHYEDTSGGGRISVTTSSHAISSSRRVVHYVQGSPAGDVNPTLVLASPFQDRMVLQRGKAVKVWGTADPNASVSASINGSTVDGTADATGNWQLSLPSQTAGGPYSLVVTSGSTTRTINDVLIGDVWFCFGQSNMVYTLNQMNSWADAYTTAIAANDNIRCLKIDQDGSLTEEESAGMSWLANSSAGTWTAVGSIFAHDLHAATNVPVAIIWAAWGSSSIEGWLPQELTGELPHFDDMMQLYQSISEYRSGDTVADRAENLGYSSNVDAISGIIANGWSSGNNDADIFMRTRPNILYNKMVHPVRNYGISGFIWYQGEANTGAPDYSLYSFALPKLVREYRERFGQGDIPFLGVQLPSYNGTYWPWFRESQDQLLTLNNSYVAVNIDTGISGNIHPTDTSKEKTGGRLALLARKYALGESIVAESPRFEAIAITGNQVTISFSHADGLTTDNGLAPAEFEIAGSDQVFHAATTSSISGSDVILSSTNVASPVAVRYAWSPAPVNDVNLYNGAGLPAAPFRTDSWPLPGIGAKTPLSVDDAYELAMNTTLNVAAGGVLENDIDLNHDPLTATLVSDVSHGTLALQADGSFSYTPHSGFAGTDSFTYQCSNGGLTSETATVTLSVTGVQTSYYGWRSGIAWGSGDDPSIAGDPDHDGIENFLEFALGLDPLVANASGLPTLAPSGSDYLYDFNNAQEGVLYQVLISTDMTSWSDPAFAELTSSDSTPVAIPASMAAEGKMFVRLKVSEE</sequence>
<evidence type="ECO:0000259" key="4">
    <source>
        <dbReference type="Pfam" id="PF03629"/>
    </source>
</evidence>
<dbReference type="Proteomes" id="UP000634206">
    <property type="component" value="Unassembled WGS sequence"/>
</dbReference>
<evidence type="ECO:0000313" key="6">
    <source>
        <dbReference type="Proteomes" id="UP000634206"/>
    </source>
</evidence>
<keyword evidence="3" id="KW-0732">Signal</keyword>
<evidence type="ECO:0000256" key="3">
    <source>
        <dbReference type="SAM" id="SignalP"/>
    </source>
</evidence>
<feature type="chain" id="PRO_5042205387" evidence="3">
    <location>
        <begin position="21"/>
        <end position="1118"/>
    </location>
</feature>
<dbReference type="Gene3D" id="2.60.40.3440">
    <property type="match status" value="1"/>
</dbReference>
<feature type="signal peptide" evidence="3">
    <location>
        <begin position="1"/>
        <end position="20"/>
    </location>
</feature>
<accession>A0AAE2V8R4</accession>
<organism evidence="5 6">
    <name type="scientific">Oceaniferula flava</name>
    <dbReference type="NCBI Taxonomy" id="2800421"/>
    <lineage>
        <taxon>Bacteria</taxon>
        <taxon>Pseudomonadati</taxon>
        <taxon>Verrucomicrobiota</taxon>
        <taxon>Verrucomicrobiia</taxon>
        <taxon>Verrucomicrobiales</taxon>
        <taxon>Verrucomicrobiaceae</taxon>
        <taxon>Oceaniferula</taxon>
    </lineage>
</organism>
<dbReference type="AlphaFoldDB" id="A0AAE2V8R4"/>
<protein>
    <submittedName>
        <fullName evidence="5">Cadherin-like domain-containing protein</fullName>
    </submittedName>
</protein>
<dbReference type="Gene3D" id="2.60.40.10">
    <property type="entry name" value="Immunoglobulins"/>
    <property type="match status" value="1"/>
</dbReference>
<dbReference type="Pfam" id="PF03629">
    <property type="entry name" value="SASA"/>
    <property type="match status" value="2"/>
</dbReference>
<dbReference type="InterPro" id="IPR036514">
    <property type="entry name" value="SGNH_hydro_sf"/>
</dbReference>
<dbReference type="GO" id="GO:0005975">
    <property type="term" value="P:carbohydrate metabolic process"/>
    <property type="evidence" value="ECO:0007669"/>
    <property type="project" value="TreeGrafter"/>
</dbReference>
<dbReference type="InterPro" id="IPR039329">
    <property type="entry name" value="SIAE"/>
</dbReference>
<dbReference type="PANTHER" id="PTHR22901:SF0">
    <property type="entry name" value="SIALATE O-ACETYLESTERASE"/>
    <property type="match status" value="1"/>
</dbReference>
<feature type="domain" description="Sialate O-acetylesterase" evidence="4">
    <location>
        <begin position="662"/>
        <end position="780"/>
    </location>
</feature>
<dbReference type="PANTHER" id="PTHR22901">
    <property type="entry name" value="SIALATE O-ACETYLESTERASE"/>
    <property type="match status" value="1"/>
</dbReference>
<dbReference type="SUPFAM" id="SSF52266">
    <property type="entry name" value="SGNH hydrolase"/>
    <property type="match status" value="1"/>
</dbReference>
<dbReference type="InterPro" id="IPR013783">
    <property type="entry name" value="Ig-like_fold"/>
</dbReference>
<dbReference type="Gene3D" id="3.40.50.1110">
    <property type="entry name" value="SGNH hydrolase"/>
    <property type="match status" value="1"/>
</dbReference>
<dbReference type="Pfam" id="PF17963">
    <property type="entry name" value="Big_9"/>
    <property type="match status" value="1"/>
</dbReference>